<organism evidence="1 2">
    <name type="scientific">Mycena indigotica</name>
    <dbReference type="NCBI Taxonomy" id="2126181"/>
    <lineage>
        <taxon>Eukaryota</taxon>
        <taxon>Fungi</taxon>
        <taxon>Dikarya</taxon>
        <taxon>Basidiomycota</taxon>
        <taxon>Agaricomycotina</taxon>
        <taxon>Agaricomycetes</taxon>
        <taxon>Agaricomycetidae</taxon>
        <taxon>Agaricales</taxon>
        <taxon>Marasmiineae</taxon>
        <taxon>Mycenaceae</taxon>
        <taxon>Mycena</taxon>
    </lineage>
</organism>
<dbReference type="EMBL" id="JACAZF010000016">
    <property type="protein sequence ID" value="KAF7289953.1"/>
    <property type="molecule type" value="Genomic_DNA"/>
</dbReference>
<proteinExistence type="predicted"/>
<accession>A0A8H6VTW8</accession>
<dbReference type="GeneID" id="59352642"/>
<reference evidence="1" key="1">
    <citation type="submission" date="2020-05" db="EMBL/GenBank/DDBJ databases">
        <title>Mycena genomes resolve the evolution of fungal bioluminescence.</title>
        <authorList>
            <person name="Tsai I.J."/>
        </authorList>
    </citation>
    <scope>NUCLEOTIDE SEQUENCE</scope>
    <source>
        <strain evidence="1">171206Taipei</strain>
    </source>
</reference>
<keyword evidence="2" id="KW-1185">Reference proteome</keyword>
<dbReference type="AlphaFoldDB" id="A0A8H6VTW8"/>
<dbReference type="RefSeq" id="XP_037213682.1">
    <property type="nucleotide sequence ID" value="XM_037370126.1"/>
</dbReference>
<evidence type="ECO:0000313" key="2">
    <source>
        <dbReference type="Proteomes" id="UP000636479"/>
    </source>
</evidence>
<dbReference type="OrthoDB" id="435593at2759"/>
<protein>
    <submittedName>
        <fullName evidence="1">Uncharacterized protein</fullName>
    </submittedName>
</protein>
<gene>
    <name evidence="1" type="ORF">MIND_01370500</name>
</gene>
<comment type="caution">
    <text evidence="1">The sequence shown here is derived from an EMBL/GenBank/DDBJ whole genome shotgun (WGS) entry which is preliminary data.</text>
</comment>
<name>A0A8H6VTW8_9AGAR</name>
<evidence type="ECO:0000313" key="1">
    <source>
        <dbReference type="EMBL" id="KAF7289953.1"/>
    </source>
</evidence>
<sequence>MSMARAAESLRAFSVDILVQIYAVPFKPAPATRRTPKHEWYDFSACPTKRLLIFGTDAQENSEVMLRITQGFGEVLRETCQTSCKEAWTVLDLPIVSCLWIQVAGKMIDGYGNEENADLRGPPRGVDERSDNTVVSLLQPLIISFVTEDYLRMLNALVSVAPNISFFEFSAFPLVFSAFPLVFKPAMEDLTLVHNDIIFATLDLLVLILTDDFS</sequence>
<dbReference type="Proteomes" id="UP000636479">
    <property type="component" value="Unassembled WGS sequence"/>
</dbReference>